<evidence type="ECO:0000313" key="7">
    <source>
        <dbReference type="Proteomes" id="UP000017836"/>
    </source>
</evidence>
<dbReference type="PANTHER" id="PTHR13408">
    <property type="entry name" value="DNA-DIRECTED RNA POLYMERASE III"/>
    <property type="match status" value="1"/>
</dbReference>
<dbReference type="Proteomes" id="UP000017836">
    <property type="component" value="Unassembled WGS sequence"/>
</dbReference>
<dbReference type="InterPro" id="IPR007811">
    <property type="entry name" value="RPC4"/>
</dbReference>
<feature type="compositionally biased region" description="Polar residues" evidence="5">
    <location>
        <begin position="161"/>
        <end position="173"/>
    </location>
</feature>
<comment type="subcellular location">
    <subcellularLocation>
        <location evidence="1">Nucleus</location>
    </subcellularLocation>
</comment>
<feature type="compositionally biased region" description="Basic residues" evidence="5">
    <location>
        <begin position="9"/>
        <end position="22"/>
    </location>
</feature>
<dbReference type="GO" id="GO:0042797">
    <property type="term" value="P:tRNA transcription by RNA polymerase III"/>
    <property type="evidence" value="ECO:0000318"/>
    <property type="project" value="GO_Central"/>
</dbReference>
<dbReference type="KEGG" id="atr:18437671"/>
<evidence type="ECO:0000256" key="5">
    <source>
        <dbReference type="SAM" id="MobiDB-lite"/>
    </source>
</evidence>
<dbReference type="PANTHER" id="PTHR13408:SF0">
    <property type="entry name" value="DNA-DIRECTED RNA POLYMERASE III SUBUNIT RPC4"/>
    <property type="match status" value="1"/>
</dbReference>
<dbReference type="EMBL" id="KI392980">
    <property type="protein sequence ID" value="ERN09518.1"/>
    <property type="molecule type" value="Genomic_DNA"/>
</dbReference>
<dbReference type="eggNOG" id="KOG3122">
    <property type="taxonomic scope" value="Eukaryota"/>
</dbReference>
<evidence type="ECO:0000256" key="4">
    <source>
        <dbReference type="ARBA" id="ARBA00023242"/>
    </source>
</evidence>
<keyword evidence="4" id="KW-0539">Nucleus</keyword>
<feature type="region of interest" description="Disordered" evidence="5">
    <location>
        <begin position="199"/>
        <end position="227"/>
    </location>
</feature>
<name>W1PN76_AMBTC</name>
<keyword evidence="3" id="KW-0804">Transcription</keyword>
<organism evidence="6 7">
    <name type="scientific">Amborella trichopoda</name>
    <dbReference type="NCBI Taxonomy" id="13333"/>
    <lineage>
        <taxon>Eukaryota</taxon>
        <taxon>Viridiplantae</taxon>
        <taxon>Streptophyta</taxon>
        <taxon>Embryophyta</taxon>
        <taxon>Tracheophyta</taxon>
        <taxon>Spermatophyta</taxon>
        <taxon>Magnoliopsida</taxon>
        <taxon>Amborellales</taxon>
        <taxon>Amborellaceae</taxon>
        <taxon>Amborella</taxon>
    </lineage>
</organism>
<reference evidence="7" key="1">
    <citation type="journal article" date="2013" name="Science">
        <title>The Amborella genome and the evolution of flowering plants.</title>
        <authorList>
            <consortium name="Amborella Genome Project"/>
        </authorList>
    </citation>
    <scope>NUCLEOTIDE SEQUENCE [LARGE SCALE GENOMIC DNA]</scope>
</reference>
<accession>W1PN76</accession>
<keyword evidence="7" id="KW-1185">Reference proteome</keyword>
<dbReference type="OrthoDB" id="5836119at2759"/>
<feature type="compositionally biased region" description="Basic and acidic residues" evidence="5">
    <location>
        <begin position="95"/>
        <end position="104"/>
    </location>
</feature>
<evidence type="ECO:0000256" key="3">
    <source>
        <dbReference type="ARBA" id="ARBA00023163"/>
    </source>
</evidence>
<protein>
    <recommendedName>
        <fullName evidence="8">DNA-directed RNA polymerase III subunit RPC4</fullName>
    </recommendedName>
</protein>
<evidence type="ECO:0000256" key="2">
    <source>
        <dbReference type="ARBA" id="ARBA00022478"/>
    </source>
</evidence>
<evidence type="ECO:0008006" key="8">
    <source>
        <dbReference type="Google" id="ProtNLM"/>
    </source>
</evidence>
<dbReference type="GO" id="GO:0005666">
    <property type="term" value="C:RNA polymerase III complex"/>
    <property type="evidence" value="ECO:0000318"/>
    <property type="project" value="GO_Central"/>
</dbReference>
<feature type="compositionally biased region" description="Low complexity" evidence="5">
    <location>
        <begin position="82"/>
        <end position="94"/>
    </location>
</feature>
<dbReference type="STRING" id="13333.W1PN76"/>
<feature type="compositionally biased region" description="Basic and acidic residues" evidence="5">
    <location>
        <begin position="207"/>
        <end position="227"/>
    </location>
</feature>
<dbReference type="Gramene" id="ERN09518">
    <property type="protein sequence ID" value="ERN09518"/>
    <property type="gene ID" value="AMTR_s00029p00131600"/>
</dbReference>
<evidence type="ECO:0000313" key="6">
    <source>
        <dbReference type="EMBL" id="ERN09518.1"/>
    </source>
</evidence>
<dbReference type="Pfam" id="PF05132">
    <property type="entry name" value="RNA_pol_Rpc4"/>
    <property type="match status" value="1"/>
</dbReference>
<keyword evidence="2" id="KW-0240">DNA-directed RNA polymerase</keyword>
<proteinExistence type="predicted"/>
<dbReference type="AlphaFoldDB" id="W1PN76"/>
<gene>
    <name evidence="6" type="ORF">AMTR_s00029p00131600</name>
</gene>
<dbReference type="HOGENOM" id="CLU_052742_1_0_1"/>
<dbReference type="GO" id="GO:0003677">
    <property type="term" value="F:DNA binding"/>
    <property type="evidence" value="ECO:0007669"/>
    <property type="project" value="InterPro"/>
</dbReference>
<dbReference type="OMA" id="TPGLNCV"/>
<sequence length="305" mass="33890">MDDGSNNPKKPRKFMPKVRPKRVSNPAGVKSESIETPDEKLSNELLKLIKQRREDGGGWGKNEKKAAPVQVAFGYGNAANFSSSSSYSKGGSSSKPKEIGHAFDDGSQLVDVKRDVDEKREKEYVEPWDYYSKYPVTLPLRRPYSGDPETLDEKEFGESAASKSVCNEDSTNAAEELGLKEEREERQLVFFQLPESLPIPKRSATADGKEVQDDSGQKRTGKSEMPSRLEDLQAGFMGKLLIYESGAVKLKIGDTLFNVSPGSKCEFAQEVAAINTRDRQYCVLGEINKRAIVTPDIDDLLKKLQ</sequence>
<feature type="region of interest" description="Disordered" evidence="5">
    <location>
        <begin position="139"/>
        <end position="179"/>
    </location>
</feature>
<feature type="region of interest" description="Disordered" evidence="5">
    <location>
        <begin position="78"/>
        <end position="108"/>
    </location>
</feature>
<evidence type="ECO:0000256" key="1">
    <source>
        <dbReference type="ARBA" id="ARBA00004123"/>
    </source>
</evidence>
<feature type="region of interest" description="Disordered" evidence="5">
    <location>
        <begin position="1"/>
        <end position="47"/>
    </location>
</feature>